<sequence length="258" mass="29870">MLNASTLEKTLVQFMGEGAYQSQRNLVRILFNDEARYMKGESPNTLEILKTLKEHGLLRLMYTEARAVELSFYATENPLLFMRIVNESLQAMGYTFYLTQKMEKNKEGIMWVIAMNTQHVVDPVLLSRQIALRGGTIEAISKDTQGQWRYVIDLKEAKAKVEPHPLNTTVALGNPINPYWVNVSEANRMTLRSHAADRWFPRVAFFDKTLHVIEEVQEENSRAQLRLSIPENAAYARIEDRYTLDNIKRGLSLYLERR</sequence>
<gene>
    <name evidence="1" type="ORF">JWV37_04225</name>
</gene>
<evidence type="ECO:0000313" key="1">
    <source>
        <dbReference type="EMBL" id="MBN2963980.1"/>
    </source>
</evidence>
<evidence type="ECO:0000313" key="2">
    <source>
        <dbReference type="Proteomes" id="UP000703590"/>
    </source>
</evidence>
<protein>
    <submittedName>
        <fullName evidence="1">Uncharacterized protein</fullName>
    </submittedName>
</protein>
<dbReference type="RefSeq" id="WP_205458529.1">
    <property type="nucleotide sequence ID" value="NZ_JAFHKK010000006.1"/>
</dbReference>
<keyword evidence="2" id="KW-1185">Reference proteome</keyword>
<proteinExistence type="predicted"/>
<name>A0ABS2WQW0_9BACT</name>
<dbReference type="Proteomes" id="UP000703590">
    <property type="component" value="Unassembled WGS sequence"/>
</dbReference>
<reference evidence="1 2" key="2">
    <citation type="submission" date="2021-02" db="EMBL/GenBank/DDBJ databases">
        <title>Sulfurospirillum tamanensis sp. nov.</title>
        <authorList>
            <person name="Frolova A."/>
            <person name="Merkel A."/>
            <person name="Slobodkin A."/>
        </authorList>
    </citation>
    <scope>NUCLEOTIDE SEQUENCE [LARGE SCALE GENOMIC DNA]</scope>
    <source>
        <strain evidence="1 2">T05b</strain>
    </source>
</reference>
<organism evidence="1 2">
    <name type="scientific">Sulfurospirillum tamanense</name>
    <dbReference type="NCBI Taxonomy" id="2813362"/>
    <lineage>
        <taxon>Bacteria</taxon>
        <taxon>Pseudomonadati</taxon>
        <taxon>Campylobacterota</taxon>
        <taxon>Epsilonproteobacteria</taxon>
        <taxon>Campylobacterales</taxon>
        <taxon>Sulfurospirillaceae</taxon>
        <taxon>Sulfurospirillum</taxon>
    </lineage>
</organism>
<dbReference type="EMBL" id="JAFHKK010000006">
    <property type="protein sequence ID" value="MBN2963980.1"/>
    <property type="molecule type" value="Genomic_DNA"/>
</dbReference>
<reference evidence="2" key="1">
    <citation type="submission" date="2021-02" db="EMBL/GenBank/DDBJ databases">
        <title>Sulfurospirillum tamanensis sp. nov.</title>
        <authorList>
            <person name="Merkel A.Y."/>
        </authorList>
    </citation>
    <scope>NUCLEOTIDE SEQUENCE [LARGE SCALE GENOMIC DNA]</scope>
    <source>
        <strain evidence="2">T05b</strain>
    </source>
</reference>
<accession>A0ABS2WQW0</accession>
<comment type="caution">
    <text evidence="1">The sequence shown here is derived from an EMBL/GenBank/DDBJ whole genome shotgun (WGS) entry which is preliminary data.</text>
</comment>
<reference evidence="1 2" key="3">
    <citation type="submission" date="2021-02" db="EMBL/GenBank/DDBJ databases">
        <authorList>
            <person name="Merkel A.Y."/>
        </authorList>
    </citation>
    <scope>NUCLEOTIDE SEQUENCE [LARGE SCALE GENOMIC DNA]</scope>
    <source>
        <strain evidence="1 2">T05b</strain>
    </source>
</reference>